<dbReference type="Gene3D" id="3.40.91.80">
    <property type="match status" value="1"/>
</dbReference>
<dbReference type="CDD" id="cd22320">
    <property type="entry name" value="Ecl18kI-like"/>
    <property type="match status" value="1"/>
</dbReference>
<evidence type="ECO:0000313" key="2">
    <source>
        <dbReference type="EMBL" id="MBT0728542.1"/>
    </source>
</evidence>
<dbReference type="Proteomes" id="UP000786875">
    <property type="component" value="Unassembled WGS sequence"/>
</dbReference>
<reference evidence="2 3" key="1">
    <citation type="submission" date="2020-04" db="EMBL/GenBank/DDBJ databases">
        <title>Genome sequencing of Rosenbergiella species.</title>
        <authorList>
            <person name="Alvarez-Perez S."/>
            <person name="Lievens B."/>
        </authorList>
    </citation>
    <scope>NUCLEOTIDE SEQUENCE [LARGE SCALE GENOMIC DNA]</scope>
    <source>
        <strain evidence="2 3">CdVSA20.1</strain>
    </source>
</reference>
<dbReference type="InterPro" id="IPR011335">
    <property type="entry name" value="Restrct_endonuc-II-like"/>
</dbReference>
<keyword evidence="3" id="KW-1185">Reference proteome</keyword>
<dbReference type="Pfam" id="PF09019">
    <property type="entry name" value="EcoRII-C"/>
    <property type="match status" value="1"/>
</dbReference>
<protein>
    <submittedName>
        <fullName evidence="2">Type II restriction endonuclease</fullName>
    </submittedName>
</protein>
<dbReference type="GO" id="GO:0004519">
    <property type="term" value="F:endonuclease activity"/>
    <property type="evidence" value="ECO:0007669"/>
    <property type="project" value="UniProtKB-KW"/>
</dbReference>
<accession>A0ABS5T852</accession>
<organism evidence="2 3">
    <name type="scientific">Rosenbergiella australiborealis</name>
    <dbReference type="NCBI Taxonomy" id="1544696"/>
    <lineage>
        <taxon>Bacteria</taxon>
        <taxon>Pseudomonadati</taxon>
        <taxon>Pseudomonadota</taxon>
        <taxon>Gammaproteobacteria</taxon>
        <taxon>Enterobacterales</taxon>
        <taxon>Erwiniaceae</taxon>
        <taxon>Rosenbergiella</taxon>
    </lineage>
</organism>
<keyword evidence="2" id="KW-0255">Endonuclease</keyword>
<gene>
    <name evidence="2" type="ORF">HGT73_14475</name>
</gene>
<sequence>MSTDIETLIRLSDEEEKKFSNLIKEKRKKLISAPKVAAKKATEANRDLVCGLLEKQEITQAIVQLRELAYDEFLKEESIFNAVILKEIGENFSAPKSKLDELCTELSRHDLTNLDNLTHKITELFGNYSGYISPYIYQLCLSNTQSRRSRAGKTFEGIIYFLYEYFSYPFQSQASIGKKSFSDLGLGKVVDSILPGISAFNQRRDKTIVGTMKTTLRERWQEVVEEVARSNLPNIHLLTVDDSISVSKAEQMAKHNIVLVVRNDLKNTEKMKDKRSIIDFETYFLNELPETLKYWDAV</sequence>
<dbReference type="InterPro" id="IPR038365">
    <property type="entry name" value="EcoRII_C_sf"/>
</dbReference>
<proteinExistence type="predicted"/>
<feature type="domain" description="Restriction endonuclease type II EcoRII C-terminal" evidence="1">
    <location>
        <begin position="138"/>
        <end position="283"/>
    </location>
</feature>
<evidence type="ECO:0000313" key="3">
    <source>
        <dbReference type="Proteomes" id="UP000786875"/>
    </source>
</evidence>
<dbReference type="EMBL" id="JABBFO010000027">
    <property type="protein sequence ID" value="MBT0728542.1"/>
    <property type="molecule type" value="Genomic_DNA"/>
</dbReference>
<name>A0ABS5T852_9GAMM</name>
<comment type="caution">
    <text evidence="2">The sequence shown here is derived from an EMBL/GenBank/DDBJ whole genome shotgun (WGS) entry which is preliminary data.</text>
</comment>
<keyword evidence="2" id="KW-0540">Nuclease</keyword>
<evidence type="ECO:0000259" key="1">
    <source>
        <dbReference type="Pfam" id="PF09019"/>
    </source>
</evidence>
<dbReference type="SUPFAM" id="SSF52980">
    <property type="entry name" value="Restriction endonuclease-like"/>
    <property type="match status" value="1"/>
</dbReference>
<keyword evidence="2" id="KW-0378">Hydrolase</keyword>
<dbReference type="RefSeq" id="WP_214215961.1">
    <property type="nucleotide sequence ID" value="NZ_JABBFO010000027.1"/>
</dbReference>
<dbReference type="InterPro" id="IPR015109">
    <property type="entry name" value="Restrct_endonuc_II_EcoRII_C"/>
</dbReference>